<dbReference type="SUPFAM" id="SSF56784">
    <property type="entry name" value="HAD-like"/>
    <property type="match status" value="1"/>
</dbReference>
<dbReference type="NCBIfam" id="TIGR01549">
    <property type="entry name" value="HAD-SF-IA-v1"/>
    <property type="match status" value="1"/>
</dbReference>
<dbReference type="InterPro" id="IPR036412">
    <property type="entry name" value="HAD-like_sf"/>
</dbReference>
<dbReference type="CDD" id="cd01427">
    <property type="entry name" value="HAD_like"/>
    <property type="match status" value="1"/>
</dbReference>
<proteinExistence type="predicted"/>
<dbReference type="CDD" id="cd02440">
    <property type="entry name" value="AdoMet_MTases"/>
    <property type="match status" value="1"/>
</dbReference>
<dbReference type="SFLD" id="SFLDS00003">
    <property type="entry name" value="Haloacid_Dehalogenase"/>
    <property type="match status" value="1"/>
</dbReference>
<dbReference type="Proteomes" id="UP001054857">
    <property type="component" value="Unassembled WGS sequence"/>
</dbReference>
<dbReference type="PANTHER" id="PTHR43885">
    <property type="entry name" value="HALOACID DEHALOGENASE-LIKE HYDROLASE"/>
    <property type="match status" value="1"/>
</dbReference>
<dbReference type="Gene3D" id="1.10.260.80">
    <property type="match status" value="1"/>
</dbReference>
<dbReference type="InterPro" id="IPR023214">
    <property type="entry name" value="HAD_sf"/>
</dbReference>
<dbReference type="InterPro" id="IPR006439">
    <property type="entry name" value="HAD-SF_hydro_IA"/>
</dbReference>
<organism evidence="1 2">
    <name type="scientific">Astrephomene gubernaculifera</name>
    <dbReference type="NCBI Taxonomy" id="47775"/>
    <lineage>
        <taxon>Eukaryota</taxon>
        <taxon>Viridiplantae</taxon>
        <taxon>Chlorophyta</taxon>
        <taxon>core chlorophytes</taxon>
        <taxon>Chlorophyceae</taxon>
        <taxon>CS clade</taxon>
        <taxon>Chlamydomonadales</taxon>
        <taxon>Astrephomenaceae</taxon>
        <taxon>Astrephomene</taxon>
    </lineage>
</organism>
<dbReference type="PANTHER" id="PTHR43885:SF1">
    <property type="entry name" value="SUPERFAMILY HYDROLASE, PUTATIVE (AFU_ORTHOLOGUE AFUA_4G13290)-RELATED"/>
    <property type="match status" value="1"/>
</dbReference>
<keyword evidence="2" id="KW-1185">Reference proteome</keyword>
<protein>
    <submittedName>
        <fullName evidence="1">Uncharacterized protein</fullName>
    </submittedName>
</protein>
<name>A0AAD3DDU9_9CHLO</name>
<dbReference type="SUPFAM" id="SSF53335">
    <property type="entry name" value="S-adenosyl-L-methionine-dependent methyltransferases"/>
    <property type="match status" value="1"/>
</dbReference>
<dbReference type="Pfam" id="PF00702">
    <property type="entry name" value="Hydrolase"/>
    <property type="match status" value="1"/>
</dbReference>
<dbReference type="InterPro" id="IPR029063">
    <property type="entry name" value="SAM-dependent_MTases_sf"/>
</dbReference>
<dbReference type="EMBL" id="BMAR01000001">
    <property type="protein sequence ID" value="GFR39930.1"/>
    <property type="molecule type" value="Genomic_DNA"/>
</dbReference>
<dbReference type="Gene3D" id="3.40.50.1000">
    <property type="entry name" value="HAD superfamily/HAD-like"/>
    <property type="match status" value="1"/>
</dbReference>
<dbReference type="Gene3D" id="3.40.50.150">
    <property type="entry name" value="Vaccinia Virus protein VP39"/>
    <property type="match status" value="1"/>
</dbReference>
<evidence type="ECO:0000313" key="2">
    <source>
        <dbReference type="Proteomes" id="UP001054857"/>
    </source>
</evidence>
<comment type="caution">
    <text evidence="1">The sequence shown here is derived from an EMBL/GenBank/DDBJ whole genome shotgun (WGS) entry which is preliminary data.</text>
</comment>
<sequence length="483" mass="51178">MLIHKKGLARRSDGPRSRRCCAVVRALTQVATPQPASIHITVNKPNLFYKAVVFDMDGTLSQAHIDFADMRARTGIPVGDLFTVMDAWQDDLRIRAAMDTILDIEAHAAQAVSAKPDLGRLLQLLRDHQVHVALVTRNTADSVRAFFELIGPEWASLFSHVLTREFAFVKPDRRLLAHLAKTWAIDPWDMLMVGDSFEDIECGNASGTATCLVAGGGNEKPGTAVEVPPGAVATFAVSGLGELAERLQRATEEGPAAAGVALGWPARLAAGETMGIEGSPAPGLDFFDWLSACGALRCAPCSFPRIGQAAGGMATCEAAEWGDRVLHVFCGSGALTKLLASQGLQVWAVDEDVEVCRRRGLRAVPFSAEALSPRCLEGVLASAPSGGFDCVLLDAPSMAESQRLSWWGPQGLRSLLPAIASGGRLCMQVPLVGAVNPAAVLGSLREAGFTVRHFRVAQPQAGCAGDMACSQQLQIVAMLPAAV</sequence>
<accession>A0AAD3DDU9</accession>
<dbReference type="AlphaFoldDB" id="A0AAD3DDU9"/>
<dbReference type="SFLD" id="SFLDG01129">
    <property type="entry name" value="C1.5:_HAD__Beta-PGM__Phosphata"/>
    <property type="match status" value="1"/>
</dbReference>
<evidence type="ECO:0000313" key="1">
    <source>
        <dbReference type="EMBL" id="GFR39930.1"/>
    </source>
</evidence>
<gene>
    <name evidence="1" type="ORF">Agub_g6</name>
</gene>
<reference evidence="1 2" key="1">
    <citation type="journal article" date="2021" name="Sci. Rep.">
        <title>Genome sequencing of the multicellular alga Astrephomene provides insights into convergent evolution of germ-soma differentiation.</title>
        <authorList>
            <person name="Yamashita S."/>
            <person name="Yamamoto K."/>
            <person name="Matsuzaki R."/>
            <person name="Suzuki S."/>
            <person name="Yamaguchi H."/>
            <person name="Hirooka S."/>
            <person name="Minakuchi Y."/>
            <person name="Miyagishima S."/>
            <person name="Kawachi M."/>
            <person name="Toyoda A."/>
            <person name="Nozaki H."/>
        </authorList>
    </citation>
    <scope>NUCLEOTIDE SEQUENCE [LARGE SCALE GENOMIC DNA]</scope>
    <source>
        <strain evidence="1 2">NIES-4017</strain>
    </source>
</reference>